<dbReference type="Proteomes" id="UP000054921">
    <property type="component" value="Unassembled WGS sequence"/>
</dbReference>
<comment type="caution">
    <text evidence="1">The sequence shown here is derived from an EMBL/GenBank/DDBJ whole genome shotgun (WGS) entry which is preliminary data.</text>
</comment>
<sequence>MARITVTLPDNLHKQIIKIAGKENDSLSYTTTRLVEIGLVVMNSKSEKKDEQKTTNIEEYCQKLIIQINGIIKEIAIDKFNFDDDKIVQITQDTLSKFNKLKGIQQELLS</sequence>
<organism evidence="1 2">
    <name type="scientific">Legionella cherrii</name>
    <dbReference type="NCBI Taxonomy" id="28084"/>
    <lineage>
        <taxon>Bacteria</taxon>
        <taxon>Pseudomonadati</taxon>
        <taxon>Pseudomonadota</taxon>
        <taxon>Gammaproteobacteria</taxon>
        <taxon>Legionellales</taxon>
        <taxon>Legionellaceae</taxon>
        <taxon>Legionella</taxon>
    </lineage>
</organism>
<dbReference type="AlphaFoldDB" id="A0A0W0S954"/>
<name>A0A0W0S954_9GAMM</name>
<dbReference type="PATRIC" id="fig|28084.5.peg.2306"/>
<reference evidence="1 2" key="1">
    <citation type="submission" date="2015-11" db="EMBL/GenBank/DDBJ databases">
        <title>Genomic analysis of 38 Legionella species identifies large and diverse effector repertoires.</title>
        <authorList>
            <person name="Burstein D."/>
            <person name="Amaro F."/>
            <person name="Zusman T."/>
            <person name="Lifshitz Z."/>
            <person name="Cohen O."/>
            <person name="Gilbert J.A."/>
            <person name="Pupko T."/>
            <person name="Shuman H.A."/>
            <person name="Segal G."/>
        </authorList>
    </citation>
    <scope>NUCLEOTIDE SEQUENCE [LARGE SCALE GENOMIC DNA]</scope>
    <source>
        <strain evidence="1 2">ORW</strain>
    </source>
</reference>
<evidence type="ECO:0000313" key="1">
    <source>
        <dbReference type="EMBL" id="KTC80110.1"/>
    </source>
</evidence>
<dbReference type="EMBL" id="LNXW01000013">
    <property type="protein sequence ID" value="KTC80110.1"/>
    <property type="molecule type" value="Genomic_DNA"/>
</dbReference>
<proteinExistence type="predicted"/>
<protein>
    <submittedName>
        <fullName evidence="1">Uncharacterized protein</fullName>
    </submittedName>
</protein>
<evidence type="ECO:0000313" key="2">
    <source>
        <dbReference type="Proteomes" id="UP000054921"/>
    </source>
</evidence>
<accession>A0A0W0S954</accession>
<gene>
    <name evidence="1" type="ORF">Lche_2130</name>
</gene>
<dbReference type="RefSeq" id="WP_237761313.1">
    <property type="nucleotide sequence ID" value="NZ_LNXW01000013.1"/>
</dbReference>